<dbReference type="PANTHER" id="PTHR22807">
    <property type="entry name" value="NOP2 YEAST -RELATED NOL1/NOP2/FMU SUN DOMAIN-CONTAINING"/>
    <property type="match status" value="1"/>
</dbReference>
<dbReference type="InterPro" id="IPR029063">
    <property type="entry name" value="SAM-dependent_MTases_sf"/>
</dbReference>
<evidence type="ECO:0000256" key="13">
    <source>
        <dbReference type="PROSITE-ProRule" id="PRU01023"/>
    </source>
</evidence>
<evidence type="ECO:0000256" key="4">
    <source>
        <dbReference type="ARBA" id="ARBA00022490"/>
    </source>
</evidence>
<gene>
    <name evidence="15" type="ORF">EV210_10189</name>
</gene>
<dbReference type="GO" id="GO:0008649">
    <property type="term" value="F:rRNA methyltransferase activity"/>
    <property type="evidence" value="ECO:0007669"/>
    <property type="project" value="InterPro"/>
</dbReference>
<evidence type="ECO:0000313" key="16">
    <source>
        <dbReference type="Proteomes" id="UP000295063"/>
    </source>
</evidence>
<keyword evidence="8 13" id="KW-0949">S-adenosyl-L-methionine</keyword>
<dbReference type="Pfam" id="PF01189">
    <property type="entry name" value="Methyltr_RsmB-F"/>
    <property type="match status" value="1"/>
</dbReference>
<dbReference type="Pfam" id="PF22458">
    <property type="entry name" value="RsmF-B_ferredox"/>
    <property type="match status" value="1"/>
</dbReference>
<evidence type="ECO:0000256" key="3">
    <source>
        <dbReference type="ARBA" id="ARBA00012140"/>
    </source>
</evidence>
<dbReference type="NCBIfam" id="TIGR00563">
    <property type="entry name" value="rsmB"/>
    <property type="match status" value="1"/>
</dbReference>
<dbReference type="InterPro" id="IPR054728">
    <property type="entry name" value="RsmB-like_ferredoxin"/>
</dbReference>
<dbReference type="RefSeq" id="WP_132073900.1">
    <property type="nucleotide sequence ID" value="NZ_SLUI01000001.1"/>
</dbReference>
<evidence type="ECO:0000256" key="12">
    <source>
        <dbReference type="ARBA" id="ARBA00047283"/>
    </source>
</evidence>
<comment type="subcellular location">
    <subcellularLocation>
        <location evidence="2">Cytoplasm</location>
    </subcellularLocation>
</comment>
<name>A0A4V2Q925_9FIRM</name>
<evidence type="ECO:0000259" key="14">
    <source>
        <dbReference type="PROSITE" id="PS51686"/>
    </source>
</evidence>
<dbReference type="Gene3D" id="3.30.70.1170">
    <property type="entry name" value="Sun protein, domain 3"/>
    <property type="match status" value="1"/>
</dbReference>
<keyword evidence="16" id="KW-1185">Reference proteome</keyword>
<reference evidence="15 16" key="1">
    <citation type="submission" date="2019-03" db="EMBL/GenBank/DDBJ databases">
        <title>Genomic Encyclopedia of Type Strains, Phase IV (KMG-IV): sequencing the most valuable type-strain genomes for metagenomic binning, comparative biology and taxonomic classification.</title>
        <authorList>
            <person name="Goeker M."/>
        </authorList>
    </citation>
    <scope>NUCLEOTIDE SEQUENCE [LARGE SCALE GENOMIC DNA]</scope>
    <source>
        <strain evidence="15 16">DSM 15969</strain>
    </source>
</reference>
<dbReference type="SUPFAM" id="SSF53335">
    <property type="entry name" value="S-adenosyl-L-methionine-dependent methyltransferases"/>
    <property type="match status" value="1"/>
</dbReference>
<dbReference type="Gene3D" id="3.40.50.150">
    <property type="entry name" value="Vaccinia Virus protein VP39"/>
    <property type="match status" value="1"/>
</dbReference>
<feature type="binding site" evidence="13">
    <location>
        <position position="329"/>
    </location>
    <ligand>
        <name>S-adenosyl-L-methionine</name>
        <dbReference type="ChEBI" id="CHEBI:59789"/>
    </ligand>
</feature>
<comment type="caution">
    <text evidence="15">The sequence shown here is derived from an EMBL/GenBank/DDBJ whole genome shotgun (WGS) entry which is preliminary data.</text>
</comment>
<dbReference type="PRINTS" id="PR02008">
    <property type="entry name" value="RCMTFAMILY"/>
</dbReference>
<keyword evidence="6 13" id="KW-0489">Methyltransferase</keyword>
<dbReference type="EMBL" id="SLUI01000001">
    <property type="protein sequence ID" value="TCL39893.1"/>
    <property type="molecule type" value="Genomic_DNA"/>
</dbReference>
<dbReference type="FunFam" id="3.40.50.150:FF:000257">
    <property type="entry name" value="16S rRNA methyltransferase"/>
    <property type="match status" value="1"/>
</dbReference>
<dbReference type="InterPro" id="IPR004573">
    <property type="entry name" value="rRNA_ssu_MeTfrase_B"/>
</dbReference>
<evidence type="ECO:0000256" key="7">
    <source>
        <dbReference type="ARBA" id="ARBA00022679"/>
    </source>
</evidence>
<dbReference type="NCBIfam" id="NF011494">
    <property type="entry name" value="PRK14902.1"/>
    <property type="match status" value="1"/>
</dbReference>
<dbReference type="OrthoDB" id="9810297at2"/>
<keyword evidence="7 13" id="KW-0808">Transferase</keyword>
<dbReference type="Proteomes" id="UP000295063">
    <property type="component" value="Unassembled WGS sequence"/>
</dbReference>
<dbReference type="InterPro" id="IPR001678">
    <property type="entry name" value="MeTrfase_RsmB-F_NOP2_dom"/>
</dbReference>
<dbReference type="SUPFAM" id="SSF48013">
    <property type="entry name" value="NusB-like"/>
    <property type="match status" value="1"/>
</dbReference>
<dbReference type="InterPro" id="IPR049560">
    <property type="entry name" value="MeTrfase_RsmB-F_NOP2_cat"/>
</dbReference>
<evidence type="ECO:0000256" key="9">
    <source>
        <dbReference type="ARBA" id="ARBA00022884"/>
    </source>
</evidence>
<dbReference type="Pfam" id="PF01029">
    <property type="entry name" value="NusB"/>
    <property type="match status" value="1"/>
</dbReference>
<dbReference type="AlphaFoldDB" id="A0A4V2Q925"/>
<dbReference type="InterPro" id="IPR023267">
    <property type="entry name" value="RCMT"/>
</dbReference>
<keyword evidence="5" id="KW-0698">rRNA processing</keyword>
<dbReference type="InterPro" id="IPR035926">
    <property type="entry name" value="NusB-like_sf"/>
</dbReference>
<dbReference type="EC" id="2.1.1.176" evidence="3"/>
<evidence type="ECO:0000256" key="2">
    <source>
        <dbReference type="ARBA" id="ARBA00004496"/>
    </source>
</evidence>
<dbReference type="InterPro" id="IPR006027">
    <property type="entry name" value="NusB_RsmB_TIM44"/>
</dbReference>
<comment type="catalytic activity">
    <reaction evidence="12">
        <text>cytidine(967) in 16S rRNA + S-adenosyl-L-methionine = 5-methylcytidine(967) in 16S rRNA + S-adenosyl-L-homocysteine + H(+)</text>
        <dbReference type="Rhea" id="RHEA:42748"/>
        <dbReference type="Rhea" id="RHEA-COMP:10219"/>
        <dbReference type="Rhea" id="RHEA-COMP:10220"/>
        <dbReference type="ChEBI" id="CHEBI:15378"/>
        <dbReference type="ChEBI" id="CHEBI:57856"/>
        <dbReference type="ChEBI" id="CHEBI:59789"/>
        <dbReference type="ChEBI" id="CHEBI:74483"/>
        <dbReference type="ChEBI" id="CHEBI:82748"/>
        <dbReference type="EC" id="2.1.1.176"/>
    </reaction>
</comment>
<comment type="similarity">
    <text evidence="13">Belongs to the class I-like SAM-binding methyltransferase superfamily. RsmB/NOP family.</text>
</comment>
<evidence type="ECO:0000256" key="5">
    <source>
        <dbReference type="ARBA" id="ARBA00022552"/>
    </source>
</evidence>
<keyword evidence="4" id="KW-0963">Cytoplasm</keyword>
<evidence type="ECO:0000256" key="10">
    <source>
        <dbReference type="ARBA" id="ARBA00030399"/>
    </source>
</evidence>
<dbReference type="GO" id="GO:0006355">
    <property type="term" value="P:regulation of DNA-templated transcription"/>
    <property type="evidence" value="ECO:0007669"/>
    <property type="project" value="InterPro"/>
</dbReference>
<protein>
    <recommendedName>
        <fullName evidence="3">16S rRNA (cytosine(967)-C(5))-methyltransferase</fullName>
        <ecNumber evidence="3">2.1.1.176</ecNumber>
    </recommendedName>
    <alternativeName>
        <fullName evidence="10">16S rRNA m5C967 methyltransferase</fullName>
    </alternativeName>
    <alternativeName>
        <fullName evidence="11">rRNA (cytosine-C(5)-)-methyltransferase RsmB</fullName>
    </alternativeName>
</protein>
<sequence>MEARELALKIVNDIEGKGAYANIVLSRELSRHRLTDQDRRFTTELVYGTTKAGGTLDWLLSHYSSRPLEKVNPTIRNILRIGMYQLFFLTKVPPSAACNEAVNLAKKFGHAGTVKFVNAVLRNAARSPEKATYPDPQDEPVRYLSLKYFHPEWLVTLWLERWGFAECEKLLRINNETPPLCLRTNTLKISREELLRRLETEGAKCEASNWTPEGIICVEHPALANLPSLKDGLMQVQDESSMLVSHVLAPQPGEFIIDACGAPGGKSTHIAALMNNRGRLLSTDLYDHKLKLTEENAKRLGITMLETQALDATTLHLRYAGQADRVLVDAPCSGLGVLRRKPDSRWRKNQAMLRDLPVLQLAILESAAECVKPDGILVYSTCTTEPEENEQVVEEFLRRHPGYSLEPVGSYLPGERKDRMLQLWPHVDGVDGFFIARMKRNK</sequence>
<feature type="active site" description="Nucleophile" evidence="13">
    <location>
        <position position="382"/>
    </location>
</feature>
<dbReference type="Gene3D" id="1.10.940.10">
    <property type="entry name" value="NusB-like"/>
    <property type="match status" value="1"/>
</dbReference>
<comment type="caution">
    <text evidence="13">Lacks conserved residue(s) required for the propagation of feature annotation.</text>
</comment>
<keyword evidence="9 13" id="KW-0694">RNA-binding</keyword>
<dbReference type="PANTHER" id="PTHR22807:SF53">
    <property type="entry name" value="RIBOSOMAL RNA SMALL SUBUNIT METHYLTRANSFERASE B-RELATED"/>
    <property type="match status" value="1"/>
</dbReference>
<feature type="binding site" evidence="13">
    <location>
        <position position="284"/>
    </location>
    <ligand>
        <name>S-adenosyl-L-methionine</name>
        <dbReference type="ChEBI" id="CHEBI:59789"/>
    </ligand>
</feature>
<dbReference type="GO" id="GO:0005737">
    <property type="term" value="C:cytoplasm"/>
    <property type="evidence" value="ECO:0007669"/>
    <property type="project" value="UniProtKB-SubCell"/>
</dbReference>
<feature type="domain" description="SAM-dependent MTase RsmB/NOP-type" evidence="14">
    <location>
        <begin position="170"/>
        <end position="441"/>
    </location>
</feature>
<evidence type="ECO:0000256" key="11">
    <source>
        <dbReference type="ARBA" id="ARBA00031088"/>
    </source>
</evidence>
<evidence type="ECO:0000313" key="15">
    <source>
        <dbReference type="EMBL" id="TCL39893.1"/>
    </source>
</evidence>
<comment type="function">
    <text evidence="1">Specifically methylates the cytosine at position 967 (m5C967) of 16S rRNA.</text>
</comment>
<organism evidence="15 16">
    <name type="scientific">Anaerospora hongkongensis</name>
    <dbReference type="NCBI Taxonomy" id="244830"/>
    <lineage>
        <taxon>Bacteria</taxon>
        <taxon>Bacillati</taxon>
        <taxon>Bacillota</taxon>
        <taxon>Negativicutes</taxon>
        <taxon>Selenomonadales</taxon>
        <taxon>Sporomusaceae</taxon>
        <taxon>Anaerospora</taxon>
    </lineage>
</organism>
<dbReference type="PROSITE" id="PS51686">
    <property type="entry name" value="SAM_MT_RSMB_NOP"/>
    <property type="match status" value="1"/>
</dbReference>
<evidence type="ECO:0000256" key="6">
    <source>
        <dbReference type="ARBA" id="ARBA00022603"/>
    </source>
</evidence>
<dbReference type="GO" id="GO:0003723">
    <property type="term" value="F:RNA binding"/>
    <property type="evidence" value="ECO:0007669"/>
    <property type="project" value="UniProtKB-UniRule"/>
</dbReference>
<feature type="binding site" evidence="13">
    <location>
        <position position="311"/>
    </location>
    <ligand>
        <name>S-adenosyl-L-methionine</name>
        <dbReference type="ChEBI" id="CHEBI:59789"/>
    </ligand>
</feature>
<accession>A0A4V2Q925</accession>
<proteinExistence type="inferred from homology"/>
<evidence type="ECO:0000256" key="8">
    <source>
        <dbReference type="ARBA" id="ARBA00022691"/>
    </source>
</evidence>
<evidence type="ECO:0000256" key="1">
    <source>
        <dbReference type="ARBA" id="ARBA00002724"/>
    </source>
</evidence>